<name>A0A829YBF0_9GAMM</name>
<accession>A0A829YBF0</accession>
<dbReference type="AlphaFoldDB" id="A0A829YBF0"/>
<keyword evidence="2" id="KW-1185">Reference proteome</keyword>
<dbReference type="EMBL" id="BLJN01000002">
    <property type="protein sequence ID" value="GFE80455.1"/>
    <property type="molecule type" value="Genomic_DNA"/>
</dbReference>
<gene>
    <name evidence="1" type="ORF">GCM10011487_24550</name>
</gene>
<sequence length="163" mass="17829">MTDGAAAGRETEFLRQLTEVVRTESSDGARLVANIADNPICRISVDAAIPCVMLVWGRYATSAQLRFVQECALDLLRRNALHKILGDDSALAVIPADDQTWLREDWLPRALSGGLKAVASKCPNGFFGKQSVANVMSRAPRGIAMRSFENLDEAKAWLQTVQI</sequence>
<organism evidence="1 2">
    <name type="scientific">Steroidobacter agaridevorans</name>
    <dbReference type="NCBI Taxonomy" id="2695856"/>
    <lineage>
        <taxon>Bacteria</taxon>
        <taxon>Pseudomonadati</taxon>
        <taxon>Pseudomonadota</taxon>
        <taxon>Gammaproteobacteria</taxon>
        <taxon>Steroidobacterales</taxon>
        <taxon>Steroidobacteraceae</taxon>
        <taxon>Steroidobacter</taxon>
    </lineage>
</organism>
<protein>
    <recommendedName>
        <fullName evidence="3">STAS/SEC14 domain-containing protein</fullName>
    </recommendedName>
</protein>
<dbReference type="Proteomes" id="UP000445000">
    <property type="component" value="Unassembled WGS sequence"/>
</dbReference>
<comment type="caution">
    <text evidence="1">The sequence shown here is derived from an EMBL/GenBank/DDBJ whole genome shotgun (WGS) entry which is preliminary data.</text>
</comment>
<evidence type="ECO:0008006" key="3">
    <source>
        <dbReference type="Google" id="ProtNLM"/>
    </source>
</evidence>
<dbReference type="RefSeq" id="WP_161812133.1">
    <property type="nucleotide sequence ID" value="NZ_BLJN01000002.1"/>
</dbReference>
<reference evidence="2" key="1">
    <citation type="submission" date="2020-01" db="EMBL/GenBank/DDBJ databases">
        <title>'Steroidobacter agaridevorans' sp. nov., agar-degrading bacteria isolated from rhizosphere soils.</title>
        <authorList>
            <person name="Ikenaga M."/>
            <person name="Kataoka M."/>
            <person name="Murouchi A."/>
            <person name="Katsuragi S."/>
            <person name="Sakai M."/>
        </authorList>
    </citation>
    <scope>NUCLEOTIDE SEQUENCE [LARGE SCALE GENOMIC DNA]</scope>
    <source>
        <strain evidence="2">YU21-B</strain>
    </source>
</reference>
<evidence type="ECO:0000313" key="2">
    <source>
        <dbReference type="Proteomes" id="UP000445000"/>
    </source>
</evidence>
<proteinExistence type="predicted"/>
<evidence type="ECO:0000313" key="1">
    <source>
        <dbReference type="EMBL" id="GFE80455.1"/>
    </source>
</evidence>